<evidence type="ECO:0000256" key="3">
    <source>
        <dbReference type="SAM" id="MobiDB-lite"/>
    </source>
</evidence>
<feature type="region of interest" description="Disordered" evidence="3">
    <location>
        <begin position="489"/>
        <end position="574"/>
    </location>
</feature>
<feature type="compositionally biased region" description="Polar residues" evidence="3">
    <location>
        <begin position="497"/>
        <end position="506"/>
    </location>
</feature>
<dbReference type="eggNOG" id="KOG2283">
    <property type="taxonomic scope" value="Eukaryota"/>
</dbReference>
<feature type="domain" description="Tyrosine-protein phosphatase" evidence="4">
    <location>
        <begin position="1"/>
        <end position="176"/>
    </location>
</feature>
<dbReference type="InterPro" id="IPR000340">
    <property type="entry name" value="Dual-sp_phosphatase_cat-dom"/>
</dbReference>
<evidence type="ECO:0000259" key="5">
    <source>
        <dbReference type="PROSITE" id="PS50056"/>
    </source>
</evidence>
<evidence type="ECO:0000259" key="6">
    <source>
        <dbReference type="PROSITE" id="PS51181"/>
    </source>
</evidence>
<dbReference type="PANTHER" id="PTHR12305">
    <property type="entry name" value="PHOSPHATASE WITH HOMOLOGY TO TENSIN"/>
    <property type="match status" value="1"/>
</dbReference>
<protein>
    <recommendedName>
        <fullName evidence="1">phosphatidylinositol-3,4,5-trisphosphate 3-phosphatase</fullName>
        <ecNumber evidence="1">3.1.3.67</ecNumber>
    </recommendedName>
</protein>
<keyword evidence="8" id="KW-1185">Reference proteome</keyword>
<dbReference type="SUPFAM" id="SSF52799">
    <property type="entry name" value="(Phosphotyrosine protein) phosphatases II"/>
    <property type="match status" value="1"/>
</dbReference>
<dbReference type="STRING" id="1182541.W9Y737"/>
<dbReference type="GO" id="GO:0005634">
    <property type="term" value="C:nucleus"/>
    <property type="evidence" value="ECO:0007669"/>
    <property type="project" value="TreeGrafter"/>
</dbReference>
<dbReference type="GO" id="GO:0016314">
    <property type="term" value="F:phosphatidylinositol-3,4,5-trisphosphate 3-phosphatase activity"/>
    <property type="evidence" value="ECO:0007669"/>
    <property type="project" value="UniProtKB-EC"/>
</dbReference>
<dbReference type="InterPro" id="IPR016130">
    <property type="entry name" value="Tyr_Pase_AS"/>
</dbReference>
<dbReference type="OrthoDB" id="16692at2759"/>
<accession>W9Y737</accession>
<dbReference type="Pfam" id="PF00782">
    <property type="entry name" value="DSPc"/>
    <property type="match status" value="1"/>
</dbReference>
<dbReference type="Gene3D" id="3.90.190.10">
    <property type="entry name" value="Protein tyrosine phosphatase superfamily"/>
    <property type="match status" value="1"/>
</dbReference>
<dbReference type="EC" id="3.1.3.67" evidence="1"/>
<proteinExistence type="predicted"/>
<dbReference type="PROSITE" id="PS50056">
    <property type="entry name" value="TYR_PHOSPHATASE_2"/>
    <property type="match status" value="1"/>
</dbReference>
<dbReference type="GO" id="GO:0005886">
    <property type="term" value="C:plasma membrane"/>
    <property type="evidence" value="ECO:0007669"/>
    <property type="project" value="TreeGrafter"/>
</dbReference>
<dbReference type="EMBL" id="AMWN01000005">
    <property type="protein sequence ID" value="EXJ85425.1"/>
    <property type="molecule type" value="Genomic_DNA"/>
</dbReference>
<organism evidence="7 8">
    <name type="scientific">Capronia coronata CBS 617.96</name>
    <dbReference type="NCBI Taxonomy" id="1182541"/>
    <lineage>
        <taxon>Eukaryota</taxon>
        <taxon>Fungi</taxon>
        <taxon>Dikarya</taxon>
        <taxon>Ascomycota</taxon>
        <taxon>Pezizomycotina</taxon>
        <taxon>Eurotiomycetes</taxon>
        <taxon>Chaetothyriomycetidae</taxon>
        <taxon>Chaetothyriales</taxon>
        <taxon>Herpotrichiellaceae</taxon>
        <taxon>Capronia</taxon>
    </lineage>
</organism>
<dbReference type="GO" id="GO:0046856">
    <property type="term" value="P:phosphatidylinositol dephosphorylation"/>
    <property type="evidence" value="ECO:0007669"/>
    <property type="project" value="TreeGrafter"/>
</dbReference>
<evidence type="ECO:0000256" key="2">
    <source>
        <dbReference type="ARBA" id="ARBA00022801"/>
    </source>
</evidence>
<dbReference type="Proteomes" id="UP000019484">
    <property type="component" value="Unassembled WGS sequence"/>
</dbReference>
<dbReference type="InterPro" id="IPR003595">
    <property type="entry name" value="Tyr_Pase_cat"/>
</dbReference>
<dbReference type="GO" id="GO:0051896">
    <property type="term" value="P:regulation of phosphatidylinositol 3-kinase/protein kinase B signal transduction"/>
    <property type="evidence" value="ECO:0007669"/>
    <property type="project" value="TreeGrafter"/>
</dbReference>
<feature type="domain" description="Phosphatase tensin-type" evidence="6">
    <location>
        <begin position="42"/>
        <end position="227"/>
    </location>
</feature>
<evidence type="ECO:0000259" key="4">
    <source>
        <dbReference type="PROSITE" id="PS50055"/>
    </source>
</evidence>
<feature type="compositionally biased region" description="Polar residues" evidence="3">
    <location>
        <begin position="557"/>
        <end position="574"/>
    </location>
</feature>
<dbReference type="CDD" id="cd14497">
    <property type="entry name" value="PTP_PTEN-like"/>
    <property type="match status" value="1"/>
</dbReference>
<keyword evidence="2" id="KW-0378">Hydrolase</keyword>
<dbReference type="SMART" id="SM00404">
    <property type="entry name" value="PTPc_motif"/>
    <property type="match status" value="1"/>
</dbReference>
<dbReference type="GO" id="GO:0005829">
    <property type="term" value="C:cytosol"/>
    <property type="evidence" value="ECO:0007669"/>
    <property type="project" value="TreeGrafter"/>
</dbReference>
<dbReference type="HOGENOM" id="CLU_020105_4_0_1"/>
<dbReference type="PROSITE" id="PS51181">
    <property type="entry name" value="PPASE_TENSIN"/>
    <property type="match status" value="1"/>
</dbReference>
<feature type="domain" description="Tyrosine specific protein phosphatases" evidence="5">
    <location>
        <begin position="139"/>
        <end position="199"/>
    </location>
</feature>
<evidence type="ECO:0000313" key="7">
    <source>
        <dbReference type="EMBL" id="EXJ85425.1"/>
    </source>
</evidence>
<feature type="compositionally biased region" description="Basic and acidic residues" evidence="3">
    <location>
        <begin position="514"/>
        <end position="526"/>
    </location>
</feature>
<dbReference type="GO" id="GO:0043491">
    <property type="term" value="P:phosphatidylinositol 3-kinase/protein kinase B signal transduction"/>
    <property type="evidence" value="ECO:0007669"/>
    <property type="project" value="TreeGrafter"/>
</dbReference>
<dbReference type="InterPro" id="IPR051281">
    <property type="entry name" value="Dual-spec_lipid-protein_phosph"/>
</dbReference>
<dbReference type="InterPro" id="IPR000242">
    <property type="entry name" value="PTP_cat"/>
</dbReference>
<dbReference type="InterPro" id="IPR029021">
    <property type="entry name" value="Prot-tyrosine_phosphatase-like"/>
</dbReference>
<dbReference type="GO" id="GO:0042995">
    <property type="term" value="C:cell projection"/>
    <property type="evidence" value="ECO:0007669"/>
    <property type="project" value="TreeGrafter"/>
</dbReference>
<feature type="compositionally biased region" description="Polar residues" evidence="3">
    <location>
        <begin position="281"/>
        <end position="290"/>
    </location>
</feature>
<dbReference type="GO" id="GO:0004725">
    <property type="term" value="F:protein tyrosine phosphatase activity"/>
    <property type="evidence" value="ECO:0007669"/>
    <property type="project" value="InterPro"/>
</dbReference>
<sequence length="574" mass="63622">MTRGDRFARASSDEDGAYTQDLPLYSTNSVQASLLRQIVASPRIKHQESNLDLCYVTDYIVVTSGPSSVWPKKAYRNPLDQLVGFLDKKHGQDWAIFEFRAEGTGYPDSEVYNRVHHFPWPDHHPPPFAIIPNIMAAMRNWIQRLDEDTGDDCEQKKKRVAVIHCKAGKGRSGTVVCSYLISEEGWKTEDALERFTARRMRAGFGPGVSIPSQLRWVGYVDRWANEMGKTYVERPVEIVEVHVYGLRDGVKVSLEGYIENGRRIQHFHTFSRQEKTVVEDGNNSPLTSNGLPERTLSSKEDDEILSSPVQATPQSSTFNLNHPSSGSTQSVILKPLSPVILPTSDINLDFERRNKAGYAGFTVVTSIAHVWFNAYFEGGHEGHDSGVFAIDWDAMDGIKGSSRKGTKALDRVKVVWKYAAKEGDATPLHRLVTEPREGEPVPESQPADWRGEEVEGAHLTKGVEVDHSGGAALTVGAMIDQGAESLGRRLGLRKSDPGSTDMSRASSPVEEDMAPLRKNTEIRKAEESEDEGVKVCGPGGEDEVSYDEISSKHRADTTTPTQDKTPNIRSSTLD</sequence>
<evidence type="ECO:0000313" key="8">
    <source>
        <dbReference type="Proteomes" id="UP000019484"/>
    </source>
</evidence>
<dbReference type="GeneID" id="19160662"/>
<evidence type="ECO:0000256" key="1">
    <source>
        <dbReference type="ARBA" id="ARBA00013015"/>
    </source>
</evidence>
<dbReference type="PROSITE" id="PS00383">
    <property type="entry name" value="TYR_PHOSPHATASE_1"/>
    <property type="match status" value="1"/>
</dbReference>
<dbReference type="InterPro" id="IPR029023">
    <property type="entry name" value="Tensin_phosphatase"/>
</dbReference>
<feature type="region of interest" description="Disordered" evidence="3">
    <location>
        <begin position="274"/>
        <end position="301"/>
    </location>
</feature>
<dbReference type="PROSITE" id="PS50055">
    <property type="entry name" value="TYR_PHOSPHATASE_PTP"/>
    <property type="match status" value="1"/>
</dbReference>
<dbReference type="PANTHER" id="PTHR12305:SF81">
    <property type="entry name" value="PHOSPHATIDYLINOSITOL 3,4,5-TRISPHOSPHATE 3-PHOSPHATASE AND DUAL-SPECIFICITY PROTEIN PHOSPHATASE PTEN"/>
    <property type="match status" value="1"/>
</dbReference>
<gene>
    <name evidence="7" type="ORF">A1O1_05789</name>
</gene>
<dbReference type="AlphaFoldDB" id="W9Y737"/>
<dbReference type="InterPro" id="IPR000387">
    <property type="entry name" value="Tyr_Pase_dom"/>
</dbReference>
<reference evidence="7 8" key="1">
    <citation type="submission" date="2013-03" db="EMBL/GenBank/DDBJ databases">
        <title>The Genome Sequence of Capronia coronata CBS 617.96.</title>
        <authorList>
            <consortium name="The Broad Institute Genomics Platform"/>
            <person name="Cuomo C."/>
            <person name="de Hoog S."/>
            <person name="Gorbushina A."/>
            <person name="Walker B."/>
            <person name="Young S.K."/>
            <person name="Zeng Q."/>
            <person name="Gargeya S."/>
            <person name="Fitzgerald M."/>
            <person name="Haas B."/>
            <person name="Abouelleil A."/>
            <person name="Allen A.W."/>
            <person name="Alvarado L."/>
            <person name="Arachchi H.M."/>
            <person name="Berlin A.M."/>
            <person name="Chapman S.B."/>
            <person name="Gainer-Dewar J."/>
            <person name="Goldberg J."/>
            <person name="Griggs A."/>
            <person name="Gujja S."/>
            <person name="Hansen M."/>
            <person name="Howarth C."/>
            <person name="Imamovic A."/>
            <person name="Ireland A."/>
            <person name="Larimer J."/>
            <person name="McCowan C."/>
            <person name="Murphy C."/>
            <person name="Pearson M."/>
            <person name="Poon T.W."/>
            <person name="Priest M."/>
            <person name="Roberts A."/>
            <person name="Saif S."/>
            <person name="Shea T."/>
            <person name="Sisk P."/>
            <person name="Sykes S."/>
            <person name="Wortman J."/>
            <person name="Nusbaum C."/>
            <person name="Birren B."/>
        </authorList>
    </citation>
    <scope>NUCLEOTIDE SEQUENCE [LARGE SCALE GENOMIC DNA]</scope>
    <source>
        <strain evidence="7 8">CBS 617.96</strain>
    </source>
</reference>
<comment type="caution">
    <text evidence="7">The sequence shown here is derived from an EMBL/GenBank/DDBJ whole genome shotgun (WGS) entry which is preliminary data.</text>
</comment>
<name>W9Y737_9EURO</name>
<dbReference type="RefSeq" id="XP_007724863.1">
    <property type="nucleotide sequence ID" value="XM_007726673.1"/>
</dbReference>